<dbReference type="AlphaFoldDB" id="A0AAW1ADH4"/>
<keyword evidence="4" id="KW-1185">Reference proteome</keyword>
<protein>
    <submittedName>
        <fullName evidence="3">Uncharacterized protein</fullName>
    </submittedName>
</protein>
<feature type="region of interest" description="Disordered" evidence="1">
    <location>
        <begin position="77"/>
        <end position="105"/>
    </location>
</feature>
<proteinExistence type="predicted"/>
<reference evidence="3 4" key="1">
    <citation type="submission" date="2024-05" db="EMBL/GenBank/DDBJ databases">
        <title>The nuclear and mitochondrial genome assemblies of Tetragonisca angustula (Apidae: Meliponini), a tiny yet remarkable pollinator in the Neotropics.</title>
        <authorList>
            <person name="Ferrari R."/>
            <person name="Ricardo P.C."/>
            <person name="Dias F.C."/>
            <person name="Araujo N.S."/>
            <person name="Soares D.O."/>
            <person name="Zhou Q.-S."/>
            <person name="Zhu C.-D."/>
            <person name="Coutinho L."/>
            <person name="Airas M.C."/>
            <person name="Batista T.M."/>
        </authorList>
    </citation>
    <scope>NUCLEOTIDE SEQUENCE [LARGE SCALE GENOMIC DNA]</scope>
    <source>
        <strain evidence="3">ASF017062</strain>
        <tissue evidence="3">Abdomen</tissue>
    </source>
</reference>
<accession>A0AAW1ADH4</accession>
<evidence type="ECO:0000313" key="4">
    <source>
        <dbReference type="Proteomes" id="UP001432146"/>
    </source>
</evidence>
<feature type="signal peptide" evidence="2">
    <location>
        <begin position="1"/>
        <end position="25"/>
    </location>
</feature>
<comment type="caution">
    <text evidence="3">The sequence shown here is derived from an EMBL/GenBank/DDBJ whole genome shotgun (WGS) entry which is preliminary data.</text>
</comment>
<evidence type="ECO:0000256" key="2">
    <source>
        <dbReference type="SAM" id="SignalP"/>
    </source>
</evidence>
<gene>
    <name evidence="3" type="ORF">QLX08_001965</name>
</gene>
<feature type="compositionally biased region" description="Polar residues" evidence="1">
    <location>
        <begin position="88"/>
        <end position="105"/>
    </location>
</feature>
<dbReference type="EMBL" id="JAWNGG020000025">
    <property type="protein sequence ID" value="KAK9307911.1"/>
    <property type="molecule type" value="Genomic_DNA"/>
</dbReference>
<sequence length="105" mass="11420">MNGGKLIFLSLSLVVLLQTNRFVSSSDSINDALSTFRNPVFPQSMTSNTNKITELFNIRPVSEAKTYNILPSFLLPSNTPSSNPPTGQIRQMINNSSNSATTSPV</sequence>
<feature type="compositionally biased region" description="Low complexity" evidence="1">
    <location>
        <begin position="77"/>
        <end position="86"/>
    </location>
</feature>
<feature type="chain" id="PRO_5043878237" evidence="2">
    <location>
        <begin position="26"/>
        <end position="105"/>
    </location>
</feature>
<evidence type="ECO:0000256" key="1">
    <source>
        <dbReference type="SAM" id="MobiDB-lite"/>
    </source>
</evidence>
<name>A0AAW1ADH4_9HYME</name>
<evidence type="ECO:0000313" key="3">
    <source>
        <dbReference type="EMBL" id="KAK9307911.1"/>
    </source>
</evidence>
<organism evidence="3 4">
    <name type="scientific">Tetragonisca angustula</name>
    <dbReference type="NCBI Taxonomy" id="166442"/>
    <lineage>
        <taxon>Eukaryota</taxon>
        <taxon>Metazoa</taxon>
        <taxon>Ecdysozoa</taxon>
        <taxon>Arthropoda</taxon>
        <taxon>Hexapoda</taxon>
        <taxon>Insecta</taxon>
        <taxon>Pterygota</taxon>
        <taxon>Neoptera</taxon>
        <taxon>Endopterygota</taxon>
        <taxon>Hymenoptera</taxon>
        <taxon>Apocrita</taxon>
        <taxon>Aculeata</taxon>
        <taxon>Apoidea</taxon>
        <taxon>Anthophila</taxon>
        <taxon>Apidae</taxon>
        <taxon>Tetragonisca</taxon>
    </lineage>
</organism>
<dbReference type="Proteomes" id="UP001432146">
    <property type="component" value="Unassembled WGS sequence"/>
</dbReference>
<keyword evidence="2" id="KW-0732">Signal</keyword>